<evidence type="ECO:0000259" key="4">
    <source>
        <dbReference type="SMART" id="SM00990"/>
    </source>
</evidence>
<dbReference type="Pfam" id="PF08774">
    <property type="entry name" value="VRR_NUC"/>
    <property type="match status" value="1"/>
</dbReference>
<protein>
    <recommendedName>
        <fullName evidence="4">VRR-NUC domain-containing protein</fullName>
    </recommendedName>
</protein>
<evidence type="ECO:0000313" key="6">
    <source>
        <dbReference type="Proteomes" id="UP000321040"/>
    </source>
</evidence>
<dbReference type="EMBL" id="BKAQ01000014">
    <property type="protein sequence ID" value="GEP82532.1"/>
    <property type="molecule type" value="Genomic_DNA"/>
</dbReference>
<dbReference type="InterPro" id="IPR011856">
    <property type="entry name" value="tRNA_endonuc-like_dom_sf"/>
</dbReference>
<dbReference type="Proteomes" id="UP000321040">
    <property type="component" value="Unassembled WGS sequence"/>
</dbReference>
<dbReference type="GeneID" id="69904966"/>
<evidence type="ECO:0000313" key="5">
    <source>
        <dbReference type="EMBL" id="GEP82532.1"/>
    </source>
</evidence>
<dbReference type="SMART" id="SM00990">
    <property type="entry name" value="VRR_NUC"/>
    <property type="match status" value="1"/>
</dbReference>
<evidence type="ECO:0000256" key="1">
    <source>
        <dbReference type="ARBA" id="ARBA00001946"/>
    </source>
</evidence>
<reference evidence="5 6" key="1">
    <citation type="submission" date="2019-07" db="EMBL/GenBank/DDBJ databases">
        <title>Whole genome shotgun sequence of Staphylococcus kloosii NBRC 109624.</title>
        <authorList>
            <person name="Hosoyama A."/>
            <person name="Uohara A."/>
            <person name="Ohji S."/>
            <person name="Ichikawa N."/>
        </authorList>
    </citation>
    <scope>NUCLEOTIDE SEQUENCE [LARGE SCALE GENOMIC DNA]</scope>
    <source>
        <strain evidence="5 6">NBRC 109624</strain>
    </source>
</reference>
<comment type="cofactor">
    <cofactor evidence="1">
        <name>Mg(2+)</name>
        <dbReference type="ChEBI" id="CHEBI:18420"/>
    </cofactor>
</comment>
<keyword evidence="2" id="KW-0540">Nuclease</keyword>
<feature type="domain" description="VRR-NUC" evidence="4">
    <location>
        <begin position="2"/>
        <end position="95"/>
    </location>
</feature>
<evidence type="ECO:0000256" key="2">
    <source>
        <dbReference type="ARBA" id="ARBA00022722"/>
    </source>
</evidence>
<dbReference type="Gene3D" id="3.40.1350.10">
    <property type="match status" value="1"/>
</dbReference>
<organism evidence="5 6">
    <name type="scientific">Staphylococcus kloosii</name>
    <dbReference type="NCBI Taxonomy" id="29384"/>
    <lineage>
        <taxon>Bacteria</taxon>
        <taxon>Bacillati</taxon>
        <taxon>Bacillota</taxon>
        <taxon>Bacilli</taxon>
        <taxon>Bacillales</taxon>
        <taxon>Staphylococcaceae</taxon>
        <taxon>Staphylococcus</taxon>
    </lineage>
</organism>
<keyword evidence="6" id="KW-1185">Reference proteome</keyword>
<dbReference type="RefSeq" id="WP_103295490.1">
    <property type="nucleotide sequence ID" value="NZ_BKAQ01000014.1"/>
</dbReference>
<gene>
    <name evidence="5" type="ORF">SKL01_17100</name>
</gene>
<accession>A0ABQ0XM84</accession>
<name>A0ABQ0XM84_9STAP</name>
<sequence>MKSEQTIQNEIIIAVNKLGHRLWRSNAGKVITKDNRVIQLMPKGFPDTVGFRKSDGKFIVIEVKTDKGRLRPEQEKFKAFAEKQNILYGIAKNVNDAIKIIEGDLNGRNNQD</sequence>
<evidence type="ECO:0000256" key="3">
    <source>
        <dbReference type="ARBA" id="ARBA00022801"/>
    </source>
</evidence>
<dbReference type="InterPro" id="IPR014883">
    <property type="entry name" value="VRR_NUC"/>
</dbReference>
<keyword evidence="3" id="KW-0378">Hydrolase</keyword>
<proteinExistence type="predicted"/>
<comment type="caution">
    <text evidence="5">The sequence shown here is derived from an EMBL/GenBank/DDBJ whole genome shotgun (WGS) entry which is preliminary data.</text>
</comment>